<dbReference type="EMBL" id="JACGWN010000010">
    <property type="protein sequence ID" value="KAL0426936.1"/>
    <property type="molecule type" value="Genomic_DNA"/>
</dbReference>
<evidence type="ECO:0000313" key="2">
    <source>
        <dbReference type="EMBL" id="KAL0426936.1"/>
    </source>
</evidence>
<dbReference type="PANTHER" id="PTHR36784:SF1">
    <property type="entry name" value="HISTONE-LYSINE N-METHYLTRANSFERASE"/>
    <property type="match status" value="1"/>
</dbReference>
<name>A0AAW2VBY2_9LAMI</name>
<reference evidence="2" key="2">
    <citation type="journal article" date="2024" name="Plant">
        <title>Genomic evolution and insights into agronomic trait innovations of Sesamum species.</title>
        <authorList>
            <person name="Miao H."/>
            <person name="Wang L."/>
            <person name="Qu L."/>
            <person name="Liu H."/>
            <person name="Sun Y."/>
            <person name="Le M."/>
            <person name="Wang Q."/>
            <person name="Wei S."/>
            <person name="Zheng Y."/>
            <person name="Lin W."/>
            <person name="Duan Y."/>
            <person name="Cao H."/>
            <person name="Xiong S."/>
            <person name="Wang X."/>
            <person name="Wei L."/>
            <person name="Li C."/>
            <person name="Ma Q."/>
            <person name="Ju M."/>
            <person name="Zhao R."/>
            <person name="Li G."/>
            <person name="Mu C."/>
            <person name="Tian Q."/>
            <person name="Mei H."/>
            <person name="Zhang T."/>
            <person name="Gao T."/>
            <person name="Zhang H."/>
        </authorList>
    </citation>
    <scope>NUCLEOTIDE SEQUENCE</scope>
    <source>
        <strain evidence="2">KEN1</strain>
    </source>
</reference>
<reference evidence="2" key="1">
    <citation type="submission" date="2020-06" db="EMBL/GenBank/DDBJ databases">
        <authorList>
            <person name="Li T."/>
            <person name="Hu X."/>
            <person name="Zhang T."/>
            <person name="Song X."/>
            <person name="Zhang H."/>
            <person name="Dai N."/>
            <person name="Sheng W."/>
            <person name="Hou X."/>
            <person name="Wei L."/>
        </authorList>
    </citation>
    <scope>NUCLEOTIDE SEQUENCE</scope>
    <source>
        <strain evidence="2">KEN1</strain>
        <tissue evidence="2">Leaf</tissue>
    </source>
</reference>
<proteinExistence type="predicted"/>
<accession>A0AAW2VBY2</accession>
<organism evidence="2">
    <name type="scientific">Sesamum latifolium</name>
    <dbReference type="NCBI Taxonomy" id="2727402"/>
    <lineage>
        <taxon>Eukaryota</taxon>
        <taxon>Viridiplantae</taxon>
        <taxon>Streptophyta</taxon>
        <taxon>Embryophyta</taxon>
        <taxon>Tracheophyta</taxon>
        <taxon>Spermatophyta</taxon>
        <taxon>Magnoliopsida</taxon>
        <taxon>eudicotyledons</taxon>
        <taxon>Gunneridae</taxon>
        <taxon>Pentapetalae</taxon>
        <taxon>asterids</taxon>
        <taxon>lamiids</taxon>
        <taxon>Lamiales</taxon>
        <taxon>Pedaliaceae</taxon>
        <taxon>Sesamum</taxon>
    </lineage>
</organism>
<feature type="compositionally biased region" description="Basic and acidic residues" evidence="1">
    <location>
        <begin position="24"/>
        <end position="34"/>
    </location>
</feature>
<protein>
    <submittedName>
        <fullName evidence="2">Uncharacterized protein</fullName>
    </submittedName>
</protein>
<evidence type="ECO:0000256" key="1">
    <source>
        <dbReference type="SAM" id="MobiDB-lite"/>
    </source>
</evidence>
<dbReference type="PANTHER" id="PTHR36784">
    <property type="entry name" value="HISTONE-LYSINE N-METHYLTRANSFERASE"/>
    <property type="match status" value="1"/>
</dbReference>
<gene>
    <name evidence="2" type="ORF">Slati_2868400</name>
</gene>
<sequence length="147" mass="16878">MQKLARTWRKSHEDGDVDGYSLPTRDDSRPMDTREQEEFVRSLEKSQAQHSLLWRISEVSVGDNMASFGATGVEPGLKYVAAMVSYFVQVWLILLTEALLPKISAELESPFMWIIYSMSHLKKSGNFVDICMLTRLIENFYPNRLNA</sequence>
<dbReference type="AlphaFoldDB" id="A0AAW2VBY2"/>
<comment type="caution">
    <text evidence="2">The sequence shown here is derived from an EMBL/GenBank/DDBJ whole genome shotgun (WGS) entry which is preliminary data.</text>
</comment>
<feature type="region of interest" description="Disordered" evidence="1">
    <location>
        <begin position="1"/>
        <end position="34"/>
    </location>
</feature>